<dbReference type="Proteomes" id="UP000712281">
    <property type="component" value="Unassembled WGS sequence"/>
</dbReference>
<sequence length="56" mass="6037">MTDVFWDIDDDSGAIGDSGGESKAIQRQSPSSPMEMALWLILGEFLVGENSSQPYG</sequence>
<dbReference type="EMBL" id="QGKW02002228">
    <property type="protein sequence ID" value="KAF2538401.1"/>
    <property type="molecule type" value="Genomic_DNA"/>
</dbReference>
<evidence type="ECO:0000256" key="1">
    <source>
        <dbReference type="SAM" id="MobiDB-lite"/>
    </source>
</evidence>
<evidence type="ECO:0000313" key="3">
    <source>
        <dbReference type="Proteomes" id="UP000712281"/>
    </source>
</evidence>
<gene>
    <name evidence="2" type="ORF">F2Q68_00021626</name>
</gene>
<protein>
    <submittedName>
        <fullName evidence="2">Uncharacterized protein</fullName>
    </submittedName>
</protein>
<dbReference type="AlphaFoldDB" id="A0A8S9FYU4"/>
<name>A0A8S9FYU4_BRACR</name>
<evidence type="ECO:0000313" key="2">
    <source>
        <dbReference type="EMBL" id="KAF2538401.1"/>
    </source>
</evidence>
<organism evidence="2 3">
    <name type="scientific">Brassica cretica</name>
    <name type="common">Mustard</name>
    <dbReference type="NCBI Taxonomy" id="69181"/>
    <lineage>
        <taxon>Eukaryota</taxon>
        <taxon>Viridiplantae</taxon>
        <taxon>Streptophyta</taxon>
        <taxon>Embryophyta</taxon>
        <taxon>Tracheophyta</taxon>
        <taxon>Spermatophyta</taxon>
        <taxon>Magnoliopsida</taxon>
        <taxon>eudicotyledons</taxon>
        <taxon>Gunneridae</taxon>
        <taxon>Pentapetalae</taxon>
        <taxon>rosids</taxon>
        <taxon>malvids</taxon>
        <taxon>Brassicales</taxon>
        <taxon>Brassicaceae</taxon>
        <taxon>Brassiceae</taxon>
        <taxon>Brassica</taxon>
    </lineage>
</organism>
<proteinExistence type="predicted"/>
<reference evidence="2" key="1">
    <citation type="submission" date="2019-12" db="EMBL/GenBank/DDBJ databases">
        <title>Genome sequencing and annotation of Brassica cretica.</title>
        <authorList>
            <person name="Studholme D.J."/>
            <person name="Sarris P.F."/>
        </authorList>
    </citation>
    <scope>NUCLEOTIDE SEQUENCE</scope>
    <source>
        <strain evidence="2">PFS-001/15</strain>
        <tissue evidence="2">Leaf</tissue>
    </source>
</reference>
<feature type="region of interest" description="Disordered" evidence="1">
    <location>
        <begin position="1"/>
        <end position="30"/>
    </location>
</feature>
<accession>A0A8S9FYU4</accession>
<comment type="caution">
    <text evidence="2">The sequence shown here is derived from an EMBL/GenBank/DDBJ whole genome shotgun (WGS) entry which is preliminary data.</text>
</comment>
<feature type="compositionally biased region" description="Acidic residues" evidence="1">
    <location>
        <begin position="1"/>
        <end position="12"/>
    </location>
</feature>